<dbReference type="AlphaFoldDB" id="A0A084EGQ9"/>
<protein>
    <submittedName>
        <fullName evidence="1">Uncharacterized protein</fullName>
    </submittedName>
</protein>
<proteinExistence type="predicted"/>
<comment type="caution">
    <text evidence="1">The sequence shown here is derived from an EMBL/GenBank/DDBJ whole genome shotgun (WGS) entry which is preliminary data.</text>
</comment>
<dbReference type="RefSeq" id="WP_037521380.1">
    <property type="nucleotide sequence ID" value="NZ_JGVR01000024.1"/>
</dbReference>
<accession>A0A084EGQ9</accession>
<dbReference type="PATRIC" id="fig|13690.10.peg.3737"/>
<dbReference type="Proteomes" id="UP000028534">
    <property type="component" value="Unassembled WGS sequence"/>
</dbReference>
<reference evidence="1 2" key="1">
    <citation type="submission" date="2014-03" db="EMBL/GenBank/DDBJ databases">
        <title>Genome sequence of Sphingobium yanoikuyae B1.</title>
        <authorList>
            <person name="Gan H.M."/>
            <person name="Gan H.Y."/>
            <person name="Savka M.A."/>
        </authorList>
    </citation>
    <scope>NUCLEOTIDE SEQUENCE [LARGE SCALE GENOMIC DNA]</scope>
    <source>
        <strain evidence="1 2">B1</strain>
    </source>
</reference>
<name>A0A084EGQ9_SPHYA</name>
<evidence type="ECO:0000313" key="1">
    <source>
        <dbReference type="EMBL" id="KEZ17151.1"/>
    </source>
</evidence>
<gene>
    <name evidence="1" type="ORF">CP98_03649</name>
</gene>
<dbReference type="EMBL" id="JGVR01000024">
    <property type="protein sequence ID" value="KEZ17151.1"/>
    <property type="molecule type" value="Genomic_DNA"/>
</dbReference>
<sequence>MSNFLPIEIQRNADFLVGLNFKDRNTGEPLDISGWDFTLQVKYVGGIAATAITSGAFSDQIGPSGTVNLLIRGSNFSSVPGSQERVTLAYDLLAKDADGYVVCQMRGPVHLLPGVSVA</sequence>
<evidence type="ECO:0000313" key="2">
    <source>
        <dbReference type="Proteomes" id="UP000028534"/>
    </source>
</evidence>
<organism evidence="1 2">
    <name type="scientific">Sphingobium yanoikuyae</name>
    <name type="common">Sphingomonas yanoikuyae</name>
    <dbReference type="NCBI Taxonomy" id="13690"/>
    <lineage>
        <taxon>Bacteria</taxon>
        <taxon>Pseudomonadati</taxon>
        <taxon>Pseudomonadota</taxon>
        <taxon>Alphaproteobacteria</taxon>
        <taxon>Sphingomonadales</taxon>
        <taxon>Sphingomonadaceae</taxon>
        <taxon>Sphingobium</taxon>
    </lineage>
</organism>